<evidence type="ECO:0000313" key="3">
    <source>
        <dbReference type="EMBL" id="GLS92657.1"/>
    </source>
</evidence>
<protein>
    <submittedName>
        <fullName evidence="3">tRNA-modifying protein YgfZ</fullName>
    </submittedName>
</protein>
<dbReference type="PANTHER" id="PTHR22602:SF0">
    <property type="entry name" value="TRANSFERASE CAF17, MITOCHONDRIAL-RELATED"/>
    <property type="match status" value="1"/>
</dbReference>
<keyword evidence="4" id="KW-1185">Reference proteome</keyword>
<gene>
    <name evidence="3" type="ORF">GCM10007916_37290</name>
</gene>
<dbReference type="Gene3D" id="2.40.30.160">
    <property type="match status" value="1"/>
</dbReference>
<dbReference type="Pfam" id="PF21130">
    <property type="entry name" value="YgfZ_barrel"/>
    <property type="match status" value="1"/>
</dbReference>
<evidence type="ECO:0000259" key="2">
    <source>
        <dbReference type="Pfam" id="PF21130"/>
    </source>
</evidence>
<feature type="domain" description="GCVT N-terminal" evidence="1">
    <location>
        <begin position="26"/>
        <end position="138"/>
    </location>
</feature>
<dbReference type="Gene3D" id="3.30.70.1630">
    <property type="match status" value="1"/>
</dbReference>
<dbReference type="Proteomes" id="UP001157353">
    <property type="component" value="Unassembled WGS sequence"/>
</dbReference>
<evidence type="ECO:0000313" key="4">
    <source>
        <dbReference type="Proteomes" id="UP001157353"/>
    </source>
</evidence>
<organism evidence="3 4">
    <name type="scientific">Psychromonas marina</name>
    <dbReference type="NCBI Taxonomy" id="88364"/>
    <lineage>
        <taxon>Bacteria</taxon>
        <taxon>Pseudomonadati</taxon>
        <taxon>Pseudomonadota</taxon>
        <taxon>Gammaproteobacteria</taxon>
        <taxon>Alteromonadales</taxon>
        <taxon>Psychromonadaceae</taxon>
        <taxon>Psychromonas</taxon>
    </lineage>
</organism>
<sequence>MRKLSDLDNISQLADLVLCPLDSWDLISVKGDDRISFLQGQLTCDLADLKPGQQTLAAQCNPQGKVFSIFRVIVLEDRVLLTQPSSVTPRQLPELQKYAAFSKVEISKETEYKALGLVGCKSAQYIAEKVDTAATHDQSRLLESGTVIIKQPYPSLRYLVVMKNAIADELLEDLKDRAEIFDDSLWNAMNIASGIGFIEEQTCASFIPQMLNLQALNAISFSKGCYIGQETVARAKYRGANKRALFILTGRATQAPKVGDNIQMLVSNNWKRIGTVISGCQYGDGHIEVLAVLPKDCSPEDVYQVQEIEGSTLYYAPLPYTLEEA</sequence>
<dbReference type="Gene3D" id="3.30.70.1400">
    <property type="entry name" value="Aminomethyltransferase beta-barrel domains"/>
    <property type="match status" value="1"/>
</dbReference>
<accession>A0ABQ6E5H3</accession>
<reference evidence="4" key="1">
    <citation type="journal article" date="2019" name="Int. J. Syst. Evol. Microbiol.">
        <title>The Global Catalogue of Microorganisms (GCM) 10K type strain sequencing project: providing services to taxonomists for standard genome sequencing and annotation.</title>
        <authorList>
            <consortium name="The Broad Institute Genomics Platform"/>
            <consortium name="The Broad Institute Genome Sequencing Center for Infectious Disease"/>
            <person name="Wu L."/>
            <person name="Ma J."/>
        </authorList>
    </citation>
    <scope>NUCLEOTIDE SEQUENCE [LARGE SCALE GENOMIC DNA]</scope>
    <source>
        <strain evidence="4">NBRC 103166</strain>
    </source>
</reference>
<dbReference type="InterPro" id="IPR017703">
    <property type="entry name" value="YgfZ/GCV_T_CS"/>
</dbReference>
<dbReference type="Pfam" id="PF01571">
    <property type="entry name" value="GCV_T"/>
    <property type="match status" value="1"/>
</dbReference>
<name>A0ABQ6E5H3_9GAMM</name>
<dbReference type="InterPro" id="IPR045179">
    <property type="entry name" value="YgfZ/GcvT"/>
</dbReference>
<dbReference type="SUPFAM" id="SSF103025">
    <property type="entry name" value="Folate-binding domain"/>
    <property type="match status" value="1"/>
</dbReference>
<dbReference type="InterPro" id="IPR048451">
    <property type="entry name" value="YgfZ_barrel"/>
</dbReference>
<dbReference type="RefSeq" id="WP_284205784.1">
    <property type="nucleotide sequence ID" value="NZ_BSPQ01000030.1"/>
</dbReference>
<dbReference type="PANTHER" id="PTHR22602">
    <property type="entry name" value="TRANSFERASE CAF17, MITOCHONDRIAL-RELATED"/>
    <property type="match status" value="1"/>
</dbReference>
<feature type="domain" description="tRNA-modifying protein YgfZ-like beta-barrel" evidence="2">
    <location>
        <begin position="241"/>
        <end position="306"/>
    </location>
</feature>
<dbReference type="SUPFAM" id="SSF101790">
    <property type="entry name" value="Aminomethyltransferase beta-barrel domain"/>
    <property type="match status" value="1"/>
</dbReference>
<proteinExistence type="predicted"/>
<dbReference type="NCBIfam" id="NF007110">
    <property type="entry name" value="PRK09559.1"/>
    <property type="match status" value="1"/>
</dbReference>
<dbReference type="NCBIfam" id="TIGR03317">
    <property type="entry name" value="ygfZ_signature"/>
    <property type="match status" value="1"/>
</dbReference>
<evidence type="ECO:0000259" key="1">
    <source>
        <dbReference type="Pfam" id="PF01571"/>
    </source>
</evidence>
<dbReference type="InterPro" id="IPR006222">
    <property type="entry name" value="GCVT_N"/>
</dbReference>
<dbReference type="InterPro" id="IPR029043">
    <property type="entry name" value="GcvT/YgfZ_C"/>
</dbReference>
<dbReference type="EMBL" id="BSPQ01000030">
    <property type="protein sequence ID" value="GLS92657.1"/>
    <property type="molecule type" value="Genomic_DNA"/>
</dbReference>
<comment type="caution">
    <text evidence="3">The sequence shown here is derived from an EMBL/GenBank/DDBJ whole genome shotgun (WGS) entry which is preliminary data.</text>
</comment>